<evidence type="ECO:0000313" key="3">
    <source>
        <dbReference type="Proteomes" id="UP000321717"/>
    </source>
</evidence>
<protein>
    <submittedName>
        <fullName evidence="2">Uncharacterized protein</fullName>
    </submittedName>
</protein>
<reference evidence="2 3" key="1">
    <citation type="submission" date="2019-07" db="EMBL/GenBank/DDBJ databases">
        <title>Whole genome shotgun sequence of Rhizobium naphthalenivorans NBRC 107585.</title>
        <authorList>
            <person name="Hosoyama A."/>
            <person name="Uohara A."/>
            <person name="Ohji S."/>
            <person name="Ichikawa N."/>
        </authorList>
    </citation>
    <scope>NUCLEOTIDE SEQUENCE [LARGE SCALE GENOMIC DNA]</scope>
    <source>
        <strain evidence="2 3">NBRC 107585</strain>
    </source>
</reference>
<gene>
    <name evidence="2" type="ORF">RNA01_43360</name>
</gene>
<dbReference type="EMBL" id="BJZP01000039">
    <property type="protein sequence ID" value="GEO87404.1"/>
    <property type="molecule type" value="Genomic_DNA"/>
</dbReference>
<keyword evidence="1" id="KW-0812">Transmembrane</keyword>
<name>A0A512HPM3_9HYPH</name>
<dbReference type="AlphaFoldDB" id="A0A512HPM3"/>
<dbReference type="RefSeq" id="WP_170253599.1">
    <property type="nucleotide sequence ID" value="NZ_BJZP01000039.1"/>
</dbReference>
<dbReference type="Proteomes" id="UP000321717">
    <property type="component" value="Unassembled WGS sequence"/>
</dbReference>
<feature type="transmembrane region" description="Helical" evidence="1">
    <location>
        <begin position="32"/>
        <end position="49"/>
    </location>
</feature>
<evidence type="ECO:0000313" key="2">
    <source>
        <dbReference type="EMBL" id="GEO87404.1"/>
    </source>
</evidence>
<comment type="caution">
    <text evidence="2">The sequence shown here is derived from an EMBL/GenBank/DDBJ whole genome shotgun (WGS) entry which is preliminary data.</text>
</comment>
<keyword evidence="1" id="KW-0472">Membrane</keyword>
<sequence>MTKAIGLLLILAMAIQVIKPLGLPGLRRRSDFWKIALIAFAIWTITLLIRP</sequence>
<accession>A0A512HPM3</accession>
<organism evidence="2 3">
    <name type="scientific">Ciceribacter naphthalenivorans</name>
    <dbReference type="NCBI Taxonomy" id="1118451"/>
    <lineage>
        <taxon>Bacteria</taxon>
        <taxon>Pseudomonadati</taxon>
        <taxon>Pseudomonadota</taxon>
        <taxon>Alphaproteobacteria</taxon>
        <taxon>Hyphomicrobiales</taxon>
        <taxon>Rhizobiaceae</taxon>
        <taxon>Ciceribacter</taxon>
    </lineage>
</organism>
<keyword evidence="3" id="KW-1185">Reference proteome</keyword>
<evidence type="ECO:0000256" key="1">
    <source>
        <dbReference type="SAM" id="Phobius"/>
    </source>
</evidence>
<proteinExistence type="predicted"/>
<keyword evidence="1" id="KW-1133">Transmembrane helix</keyword>